<dbReference type="Gene3D" id="3.40.50.720">
    <property type="entry name" value="NAD(P)-binding Rossmann-like Domain"/>
    <property type="match status" value="1"/>
</dbReference>
<reference evidence="1 2" key="1">
    <citation type="submission" date="2020-08" db="EMBL/GenBank/DDBJ databases">
        <title>Genomic Encyclopedia of Type Strains, Phase IV (KMG-IV): sequencing the most valuable type-strain genomes for metagenomic binning, comparative biology and taxonomic classification.</title>
        <authorList>
            <person name="Goeker M."/>
        </authorList>
    </citation>
    <scope>NUCLEOTIDE SEQUENCE [LARGE SCALE GENOMIC DNA]</scope>
    <source>
        <strain evidence="1 2">DSM 19331</strain>
    </source>
</reference>
<dbReference type="EMBL" id="JACIDG010000033">
    <property type="protein sequence ID" value="MBB3919697.1"/>
    <property type="molecule type" value="Genomic_DNA"/>
</dbReference>
<proteinExistence type="predicted"/>
<evidence type="ECO:0000313" key="1">
    <source>
        <dbReference type="EMBL" id="MBB3919697.1"/>
    </source>
</evidence>
<dbReference type="Pfam" id="PF02423">
    <property type="entry name" value="OCD_Mu_crystall"/>
    <property type="match status" value="1"/>
</dbReference>
<dbReference type="Proteomes" id="UP000545490">
    <property type="component" value="Unassembled WGS sequence"/>
</dbReference>
<name>A0A7W6BI85_9HYPH</name>
<evidence type="ECO:0000313" key="2">
    <source>
        <dbReference type="Proteomes" id="UP000545490"/>
    </source>
</evidence>
<protein>
    <submittedName>
        <fullName evidence="1">Ornithine cyclodeaminase/alanine dehydrogenase-like protein (Mu-crystallin family)</fullName>
    </submittedName>
</protein>
<dbReference type="InterPro" id="IPR003462">
    <property type="entry name" value="ODC_Mu_crystall"/>
</dbReference>
<accession>A0A7W6BI85</accession>
<dbReference type="InterPro" id="IPR036291">
    <property type="entry name" value="NAD(P)-bd_dom_sf"/>
</dbReference>
<dbReference type="AlphaFoldDB" id="A0A7W6BI85"/>
<organism evidence="1 2">
    <name type="scientific">Rhizobium fabae</name>
    <dbReference type="NCBI Taxonomy" id="573179"/>
    <lineage>
        <taxon>Bacteria</taxon>
        <taxon>Pseudomonadati</taxon>
        <taxon>Pseudomonadota</taxon>
        <taxon>Alphaproteobacteria</taxon>
        <taxon>Hyphomicrobiales</taxon>
        <taxon>Rhizobiaceae</taxon>
        <taxon>Rhizobium/Agrobacterium group</taxon>
        <taxon>Rhizobium</taxon>
    </lineage>
</organism>
<gene>
    <name evidence="1" type="ORF">GGQ65_007044</name>
</gene>
<sequence length="101" mass="11045">MHPHLAGLGFTTEQCSSVNGAVEEADIVTTVTATVRDHPVGQPCQPGIHMNAVVGMPGETELSKDILLRSDIFLEYPPQSRIEGQIQQLPVQHPLSNFDDW</sequence>
<comment type="caution">
    <text evidence="1">The sequence shown here is derived from an EMBL/GenBank/DDBJ whole genome shotgun (WGS) entry which is preliminary data.</text>
</comment>
<dbReference type="SUPFAM" id="SSF51735">
    <property type="entry name" value="NAD(P)-binding Rossmann-fold domains"/>
    <property type="match status" value="1"/>
</dbReference>